<evidence type="ECO:0000256" key="9">
    <source>
        <dbReference type="ARBA" id="ARBA00023136"/>
    </source>
</evidence>
<evidence type="ECO:0000256" key="2">
    <source>
        <dbReference type="ARBA" id="ARBA00022448"/>
    </source>
</evidence>
<comment type="subcellular location">
    <subcellularLocation>
        <location evidence="1">Membrane</location>
        <topology evidence="1">Multi-pass membrane protein</topology>
    </subcellularLocation>
</comment>
<dbReference type="GO" id="GO:0005886">
    <property type="term" value="C:plasma membrane"/>
    <property type="evidence" value="ECO:0007669"/>
    <property type="project" value="TreeGrafter"/>
</dbReference>
<feature type="region of interest" description="Disordered" evidence="10">
    <location>
        <begin position="253"/>
        <end position="324"/>
    </location>
</feature>
<name>A0A8J3SY29_9ACTN</name>
<evidence type="ECO:0000256" key="11">
    <source>
        <dbReference type="SAM" id="Phobius"/>
    </source>
</evidence>
<evidence type="ECO:0000256" key="3">
    <source>
        <dbReference type="ARBA" id="ARBA00022475"/>
    </source>
</evidence>
<evidence type="ECO:0000256" key="8">
    <source>
        <dbReference type="ARBA" id="ARBA00023032"/>
    </source>
</evidence>
<keyword evidence="13" id="KW-1185">Reference proteome</keyword>
<dbReference type="InterPro" id="IPR050480">
    <property type="entry name" value="CysZ-like"/>
</dbReference>
<keyword evidence="2" id="KW-0813">Transport</keyword>
<keyword evidence="4" id="KW-0997">Cell inner membrane</keyword>
<sequence>MGVIRSFMDGMKFFLRGLSWVARHPRWWLFGLVPALIVFVLYAVGLYFLGTYAGDAAEWATPFADGWSEGVRNTFRFLIGIVIFGGGLVLAAVTFAAVTLVVGEPFYEKLSEKVEESYGEVPRGHEVPLWKSIPRSIKDSLITLAYVLLFTIPLFFLGFVPVIGQTVVPVLGAMVSGFFLTVELTTLAMERRGLARKRRFAVLRANKSTALGFGVLLFLLFLIPFGAVIAMPAAVAGAAVMVRVRLTPSLPPSGAVRPGAQPPGSFPPAQPPGRFPQGQFPQGQFPPHQAPPHQAPPGQVPPHQAPPRQTPPGQVPPGAFPQGH</sequence>
<comment type="caution">
    <text evidence="12">The sequence shown here is derived from an EMBL/GenBank/DDBJ whole genome shotgun (WGS) entry which is preliminary data.</text>
</comment>
<dbReference type="Pfam" id="PF07264">
    <property type="entry name" value="EI24"/>
    <property type="match status" value="1"/>
</dbReference>
<dbReference type="GO" id="GO:0019344">
    <property type="term" value="P:cysteine biosynthetic process"/>
    <property type="evidence" value="ECO:0007669"/>
    <property type="project" value="TreeGrafter"/>
</dbReference>
<dbReference type="RefSeq" id="WP_203874843.1">
    <property type="nucleotide sequence ID" value="NZ_BOOK01000016.1"/>
</dbReference>
<dbReference type="GO" id="GO:0000103">
    <property type="term" value="P:sulfate assimilation"/>
    <property type="evidence" value="ECO:0007669"/>
    <property type="project" value="TreeGrafter"/>
</dbReference>
<dbReference type="PANTHER" id="PTHR37468">
    <property type="entry name" value="SULFATE TRANSPORTER CYSZ"/>
    <property type="match status" value="1"/>
</dbReference>
<feature type="compositionally biased region" description="Pro residues" evidence="10">
    <location>
        <begin position="288"/>
        <end position="324"/>
    </location>
</feature>
<keyword evidence="8" id="KW-0764">Sulfate transport</keyword>
<keyword evidence="7 11" id="KW-1133">Transmembrane helix</keyword>
<feature type="transmembrane region" description="Helical" evidence="11">
    <location>
        <begin position="170"/>
        <end position="189"/>
    </location>
</feature>
<dbReference type="Proteomes" id="UP000634476">
    <property type="component" value="Unassembled WGS sequence"/>
</dbReference>
<feature type="transmembrane region" description="Helical" evidence="11">
    <location>
        <begin position="77"/>
        <end position="103"/>
    </location>
</feature>
<evidence type="ECO:0000256" key="1">
    <source>
        <dbReference type="ARBA" id="ARBA00004141"/>
    </source>
</evidence>
<evidence type="ECO:0000256" key="7">
    <source>
        <dbReference type="ARBA" id="ARBA00022989"/>
    </source>
</evidence>
<protein>
    <recommendedName>
        <fullName evidence="14">CysZ protein</fullName>
    </recommendedName>
</protein>
<gene>
    <name evidence="12" type="ORF">Pta02_24280</name>
</gene>
<keyword evidence="9 11" id="KW-0472">Membrane</keyword>
<keyword evidence="5" id="KW-0028">Amino-acid biosynthesis</keyword>
<evidence type="ECO:0000256" key="5">
    <source>
        <dbReference type="ARBA" id="ARBA00022605"/>
    </source>
</evidence>
<feature type="compositionally biased region" description="Pro residues" evidence="10">
    <location>
        <begin position="260"/>
        <end position="274"/>
    </location>
</feature>
<evidence type="ECO:0000256" key="10">
    <source>
        <dbReference type="SAM" id="MobiDB-lite"/>
    </source>
</evidence>
<feature type="compositionally biased region" description="Low complexity" evidence="10">
    <location>
        <begin position="275"/>
        <end position="287"/>
    </location>
</feature>
<organism evidence="12 13">
    <name type="scientific">Planobispora takensis</name>
    <dbReference type="NCBI Taxonomy" id="1367882"/>
    <lineage>
        <taxon>Bacteria</taxon>
        <taxon>Bacillati</taxon>
        <taxon>Actinomycetota</taxon>
        <taxon>Actinomycetes</taxon>
        <taxon>Streptosporangiales</taxon>
        <taxon>Streptosporangiaceae</taxon>
        <taxon>Planobispora</taxon>
    </lineage>
</organism>
<keyword evidence="3" id="KW-1003">Cell membrane</keyword>
<dbReference type="AlphaFoldDB" id="A0A8J3SY29"/>
<evidence type="ECO:0000313" key="13">
    <source>
        <dbReference type="Proteomes" id="UP000634476"/>
    </source>
</evidence>
<feature type="transmembrane region" description="Helical" evidence="11">
    <location>
        <begin position="210"/>
        <end position="242"/>
    </location>
</feature>
<keyword evidence="6 11" id="KW-0812">Transmembrane</keyword>
<dbReference type="EMBL" id="BOOK01000016">
    <property type="protein sequence ID" value="GII00420.1"/>
    <property type="molecule type" value="Genomic_DNA"/>
</dbReference>
<feature type="transmembrane region" description="Helical" evidence="11">
    <location>
        <begin position="27"/>
        <end position="49"/>
    </location>
</feature>
<dbReference type="GO" id="GO:0009675">
    <property type="term" value="F:high-affinity sulfate:proton symporter activity"/>
    <property type="evidence" value="ECO:0007669"/>
    <property type="project" value="TreeGrafter"/>
</dbReference>
<evidence type="ECO:0000256" key="4">
    <source>
        <dbReference type="ARBA" id="ARBA00022519"/>
    </source>
</evidence>
<evidence type="ECO:0000256" key="6">
    <source>
        <dbReference type="ARBA" id="ARBA00022692"/>
    </source>
</evidence>
<accession>A0A8J3SY29</accession>
<evidence type="ECO:0008006" key="14">
    <source>
        <dbReference type="Google" id="ProtNLM"/>
    </source>
</evidence>
<evidence type="ECO:0000313" key="12">
    <source>
        <dbReference type="EMBL" id="GII00420.1"/>
    </source>
</evidence>
<dbReference type="PANTHER" id="PTHR37468:SF1">
    <property type="entry name" value="SULFATE TRANSPORTER CYSZ"/>
    <property type="match status" value="1"/>
</dbReference>
<proteinExistence type="predicted"/>
<reference evidence="12" key="1">
    <citation type="submission" date="2021-01" db="EMBL/GenBank/DDBJ databases">
        <title>Whole genome shotgun sequence of Planobispora takensis NBRC 109077.</title>
        <authorList>
            <person name="Komaki H."/>
            <person name="Tamura T."/>
        </authorList>
    </citation>
    <scope>NUCLEOTIDE SEQUENCE</scope>
    <source>
        <strain evidence="12">NBRC 109077</strain>
    </source>
</reference>
<feature type="transmembrane region" description="Helical" evidence="11">
    <location>
        <begin position="141"/>
        <end position="164"/>
    </location>
</feature>
<dbReference type="InterPro" id="IPR059112">
    <property type="entry name" value="CysZ/EI24"/>
</dbReference>